<evidence type="ECO:0000256" key="1">
    <source>
        <dbReference type="SAM" id="Phobius"/>
    </source>
</evidence>
<evidence type="ECO:0000313" key="3">
    <source>
        <dbReference type="Proteomes" id="UP000813444"/>
    </source>
</evidence>
<feature type="transmembrane region" description="Helical" evidence="1">
    <location>
        <begin position="131"/>
        <end position="153"/>
    </location>
</feature>
<dbReference type="EMBL" id="JAGPNK010000005">
    <property type="protein sequence ID" value="KAH7320942.1"/>
    <property type="molecule type" value="Genomic_DNA"/>
</dbReference>
<protein>
    <submittedName>
        <fullName evidence="2">Uncharacterized protein</fullName>
    </submittedName>
</protein>
<organism evidence="2 3">
    <name type="scientific">Stachybotrys elegans</name>
    <dbReference type="NCBI Taxonomy" id="80388"/>
    <lineage>
        <taxon>Eukaryota</taxon>
        <taxon>Fungi</taxon>
        <taxon>Dikarya</taxon>
        <taxon>Ascomycota</taxon>
        <taxon>Pezizomycotina</taxon>
        <taxon>Sordariomycetes</taxon>
        <taxon>Hypocreomycetidae</taxon>
        <taxon>Hypocreales</taxon>
        <taxon>Stachybotryaceae</taxon>
        <taxon>Stachybotrys</taxon>
    </lineage>
</organism>
<dbReference type="AlphaFoldDB" id="A0A8K0SVI0"/>
<feature type="transmembrane region" description="Helical" evidence="1">
    <location>
        <begin position="90"/>
        <end position="110"/>
    </location>
</feature>
<sequence>MPTEHFLYTMVYAVDLFRQSRQFHVTQHSHLLSFNSSSPSPSTDTLWAHKLGSFRPVIGNKNYLSLFGYFSPVFFLPGLTVPGSCVSPRLLFFSFLLFLSRLFTFLLRACDGDTLHIRWVTKSWPMRHENICASCSMLHSSIFFSMFLFHLVFSTEDKIQPSRDELAVMGSLGRKNNEAKNRLLWSGVYSI</sequence>
<accession>A0A8K0SVI0</accession>
<keyword evidence="1" id="KW-1133">Transmembrane helix</keyword>
<feature type="transmembrane region" description="Helical" evidence="1">
    <location>
        <begin position="63"/>
        <end position="84"/>
    </location>
</feature>
<keyword evidence="1" id="KW-0472">Membrane</keyword>
<name>A0A8K0SVI0_9HYPO</name>
<keyword evidence="1" id="KW-0812">Transmembrane</keyword>
<proteinExistence type="predicted"/>
<comment type="caution">
    <text evidence="2">The sequence shown here is derived from an EMBL/GenBank/DDBJ whole genome shotgun (WGS) entry which is preliminary data.</text>
</comment>
<gene>
    <name evidence="2" type="ORF">B0I35DRAFT_203140</name>
</gene>
<evidence type="ECO:0000313" key="2">
    <source>
        <dbReference type="EMBL" id="KAH7320942.1"/>
    </source>
</evidence>
<reference evidence="2" key="1">
    <citation type="journal article" date="2021" name="Nat. Commun.">
        <title>Genetic determinants of endophytism in the Arabidopsis root mycobiome.</title>
        <authorList>
            <person name="Mesny F."/>
            <person name="Miyauchi S."/>
            <person name="Thiergart T."/>
            <person name="Pickel B."/>
            <person name="Atanasova L."/>
            <person name="Karlsson M."/>
            <person name="Huettel B."/>
            <person name="Barry K.W."/>
            <person name="Haridas S."/>
            <person name="Chen C."/>
            <person name="Bauer D."/>
            <person name="Andreopoulos W."/>
            <person name="Pangilinan J."/>
            <person name="LaButti K."/>
            <person name="Riley R."/>
            <person name="Lipzen A."/>
            <person name="Clum A."/>
            <person name="Drula E."/>
            <person name="Henrissat B."/>
            <person name="Kohler A."/>
            <person name="Grigoriev I.V."/>
            <person name="Martin F.M."/>
            <person name="Hacquard S."/>
        </authorList>
    </citation>
    <scope>NUCLEOTIDE SEQUENCE</scope>
    <source>
        <strain evidence="2">MPI-CAGE-CH-0235</strain>
    </source>
</reference>
<dbReference type="Proteomes" id="UP000813444">
    <property type="component" value="Unassembled WGS sequence"/>
</dbReference>
<keyword evidence="3" id="KW-1185">Reference proteome</keyword>